<keyword evidence="2" id="KW-1185">Reference proteome</keyword>
<organism evidence="1 2">
    <name type="scientific">Racocetra persica</name>
    <dbReference type="NCBI Taxonomy" id="160502"/>
    <lineage>
        <taxon>Eukaryota</taxon>
        <taxon>Fungi</taxon>
        <taxon>Fungi incertae sedis</taxon>
        <taxon>Mucoromycota</taxon>
        <taxon>Glomeromycotina</taxon>
        <taxon>Glomeromycetes</taxon>
        <taxon>Diversisporales</taxon>
        <taxon>Gigasporaceae</taxon>
        <taxon>Racocetra</taxon>
    </lineage>
</organism>
<dbReference type="Proteomes" id="UP000789920">
    <property type="component" value="Unassembled WGS sequence"/>
</dbReference>
<reference evidence="1" key="1">
    <citation type="submission" date="2021-06" db="EMBL/GenBank/DDBJ databases">
        <authorList>
            <person name="Kallberg Y."/>
            <person name="Tangrot J."/>
            <person name="Rosling A."/>
        </authorList>
    </citation>
    <scope>NUCLEOTIDE SEQUENCE</scope>
    <source>
        <strain evidence="1">MA461A</strain>
    </source>
</reference>
<evidence type="ECO:0000313" key="1">
    <source>
        <dbReference type="EMBL" id="CAG8828065.1"/>
    </source>
</evidence>
<accession>A0ACA9S5H9</accession>
<feature type="non-terminal residue" evidence="1">
    <location>
        <position position="1"/>
    </location>
</feature>
<protein>
    <submittedName>
        <fullName evidence="1">36697_t:CDS:1</fullName>
    </submittedName>
</protein>
<name>A0ACA9S5H9_9GLOM</name>
<comment type="caution">
    <text evidence="1">The sequence shown here is derived from an EMBL/GenBank/DDBJ whole genome shotgun (WGS) entry which is preliminary data.</text>
</comment>
<proteinExistence type="predicted"/>
<dbReference type="EMBL" id="CAJVQC010094872">
    <property type="protein sequence ID" value="CAG8828065.1"/>
    <property type="molecule type" value="Genomic_DNA"/>
</dbReference>
<sequence>PKSSKNQLTMPSTWFSLTWWHFYPNGCLCGPCLNYCDIYGIQLNFLNRNPRFVKIDDTQDTNSQPVQNNDSQTPQQIVHNMNQHTHTQSNINHINSIKGQSPQKIVNDMNQHIQYTQSNINHINGINDQSSQQIVHNMNQHQHAQSNFNHIN</sequence>
<gene>
    <name evidence="1" type="ORF">RPERSI_LOCUS27148</name>
</gene>
<evidence type="ECO:0000313" key="2">
    <source>
        <dbReference type="Proteomes" id="UP000789920"/>
    </source>
</evidence>
<feature type="non-terminal residue" evidence="1">
    <location>
        <position position="152"/>
    </location>
</feature>